<dbReference type="InterPro" id="IPR014001">
    <property type="entry name" value="Helicase_ATP-bd"/>
</dbReference>
<evidence type="ECO:0000313" key="3">
    <source>
        <dbReference type="Proteomes" id="UP000225706"/>
    </source>
</evidence>
<dbReference type="InterPro" id="IPR027417">
    <property type="entry name" value="P-loop_NTPase"/>
</dbReference>
<dbReference type="Pfam" id="PF04851">
    <property type="entry name" value="ResIII"/>
    <property type="match status" value="1"/>
</dbReference>
<accession>A0A2B4S9Y3</accession>
<comment type="caution">
    <text evidence="2">The sequence shown here is derived from an EMBL/GenBank/DDBJ whole genome shotgun (WGS) entry which is preliminary data.</text>
</comment>
<keyword evidence="2" id="KW-0347">Helicase</keyword>
<protein>
    <submittedName>
        <fullName evidence="2">Putative mitochondrial ATP-dependent helicase irc3</fullName>
    </submittedName>
</protein>
<dbReference type="EMBL" id="LSMT01000102">
    <property type="protein sequence ID" value="PFX27474.1"/>
    <property type="molecule type" value="Genomic_DNA"/>
</dbReference>
<evidence type="ECO:0000259" key="1">
    <source>
        <dbReference type="PROSITE" id="PS51192"/>
    </source>
</evidence>
<dbReference type="OrthoDB" id="16911at2759"/>
<dbReference type="GO" id="GO:0016787">
    <property type="term" value="F:hydrolase activity"/>
    <property type="evidence" value="ECO:0007669"/>
    <property type="project" value="InterPro"/>
</dbReference>
<keyword evidence="2" id="KW-0547">Nucleotide-binding</keyword>
<dbReference type="GO" id="GO:0003677">
    <property type="term" value="F:DNA binding"/>
    <property type="evidence" value="ECO:0007669"/>
    <property type="project" value="InterPro"/>
</dbReference>
<organism evidence="2 3">
    <name type="scientific">Stylophora pistillata</name>
    <name type="common">Smooth cauliflower coral</name>
    <dbReference type="NCBI Taxonomy" id="50429"/>
    <lineage>
        <taxon>Eukaryota</taxon>
        <taxon>Metazoa</taxon>
        <taxon>Cnidaria</taxon>
        <taxon>Anthozoa</taxon>
        <taxon>Hexacorallia</taxon>
        <taxon>Scleractinia</taxon>
        <taxon>Astrocoeniina</taxon>
        <taxon>Pocilloporidae</taxon>
        <taxon>Stylophora</taxon>
    </lineage>
</organism>
<proteinExistence type="predicted"/>
<keyword evidence="3" id="KW-1185">Reference proteome</keyword>
<dbReference type="SUPFAM" id="SSF52540">
    <property type="entry name" value="P-loop containing nucleoside triphosphate hydrolases"/>
    <property type="match status" value="1"/>
</dbReference>
<dbReference type="GO" id="GO:0005524">
    <property type="term" value="F:ATP binding"/>
    <property type="evidence" value="ECO:0007669"/>
    <property type="project" value="InterPro"/>
</dbReference>
<dbReference type="SMART" id="SM00487">
    <property type="entry name" value="DEXDc"/>
    <property type="match status" value="1"/>
</dbReference>
<dbReference type="InterPro" id="IPR001650">
    <property type="entry name" value="Helicase_C-like"/>
</dbReference>
<dbReference type="AlphaFoldDB" id="A0A2B4S9Y3"/>
<gene>
    <name evidence="2" type="primary">irc3</name>
    <name evidence="2" type="ORF">AWC38_SpisGene7797</name>
</gene>
<dbReference type="InterPro" id="IPR050742">
    <property type="entry name" value="Helicase_Restrict-Modif_Enz"/>
</dbReference>
<dbReference type="Proteomes" id="UP000225706">
    <property type="component" value="Unassembled WGS sequence"/>
</dbReference>
<dbReference type="PANTHER" id="PTHR47396:SF1">
    <property type="entry name" value="ATP-DEPENDENT HELICASE IRC3-RELATED"/>
    <property type="match status" value="1"/>
</dbReference>
<feature type="domain" description="Helicase ATP-binding" evidence="1">
    <location>
        <begin position="40"/>
        <end position="228"/>
    </location>
</feature>
<name>A0A2B4S9Y3_STYPI</name>
<dbReference type="GO" id="GO:0004386">
    <property type="term" value="F:helicase activity"/>
    <property type="evidence" value="ECO:0007669"/>
    <property type="project" value="UniProtKB-KW"/>
</dbReference>
<dbReference type="PROSITE" id="PS51192">
    <property type="entry name" value="HELICASE_ATP_BIND_1"/>
    <property type="match status" value="1"/>
</dbReference>
<dbReference type="InterPro" id="IPR006935">
    <property type="entry name" value="Helicase/UvrB_N"/>
</dbReference>
<dbReference type="Pfam" id="PF00271">
    <property type="entry name" value="Helicase_C"/>
    <property type="match status" value="1"/>
</dbReference>
<dbReference type="GO" id="GO:0005829">
    <property type="term" value="C:cytosol"/>
    <property type="evidence" value="ECO:0007669"/>
    <property type="project" value="TreeGrafter"/>
</dbReference>
<keyword evidence="2" id="KW-0378">Hydrolase</keyword>
<sequence length="412" mass="46711">MKFGVRLDKFNFYSFDMERESHGKLLPPQVEALQSLENFFHRNPLGHTAIISMPTGSGKSGVISCLPYFLGKTGLTRPTKIGVSPEGSPLHPFDKPVLVIAPDLAIAKQLEGSLLRVQEGEQEDNFLLRRGIVPEENARDVLPVGKKIEETLEVKQPNILKGNEILIANAQKFLGIDWERTLPKDLFRLVIVDEAHHHPATTWRRIVNHFQYHAMVVFFTATPFRGDRVRVIEEGEGSIIYHLPLNEARRKRIIRVTNFVEIEDDNRDANIYREVLRRVQAEQERKDAEQPLPDGIPHMAIAIAKNIDEAKLVVQIALDIWNCPAELITTYHSDNPNHIRRATMTAIRENKIRLVVVVSMLLEGFDHPPISIAAIMTKISSPVKFVQFIGRAQRIVRGKDGQPESEGKPTRL</sequence>
<dbReference type="PANTHER" id="PTHR47396">
    <property type="entry name" value="TYPE I RESTRICTION ENZYME ECOKI R PROTEIN"/>
    <property type="match status" value="1"/>
</dbReference>
<reference evidence="3" key="1">
    <citation type="journal article" date="2017" name="bioRxiv">
        <title>Comparative analysis of the genomes of Stylophora pistillata and Acropora digitifera provides evidence for extensive differences between species of corals.</title>
        <authorList>
            <person name="Voolstra C.R."/>
            <person name="Li Y."/>
            <person name="Liew Y.J."/>
            <person name="Baumgarten S."/>
            <person name="Zoccola D."/>
            <person name="Flot J.-F."/>
            <person name="Tambutte S."/>
            <person name="Allemand D."/>
            <person name="Aranda M."/>
        </authorList>
    </citation>
    <scope>NUCLEOTIDE SEQUENCE [LARGE SCALE GENOMIC DNA]</scope>
</reference>
<evidence type="ECO:0000313" key="2">
    <source>
        <dbReference type="EMBL" id="PFX27474.1"/>
    </source>
</evidence>
<keyword evidence="2" id="KW-0067">ATP-binding</keyword>
<dbReference type="Gene3D" id="3.40.50.300">
    <property type="entry name" value="P-loop containing nucleotide triphosphate hydrolases"/>
    <property type="match status" value="2"/>
</dbReference>
<dbReference type="STRING" id="50429.A0A2B4S9Y3"/>